<dbReference type="EMBL" id="VCPC01000003">
    <property type="protein sequence ID" value="TMV11712.1"/>
    <property type="molecule type" value="Genomic_DNA"/>
</dbReference>
<evidence type="ECO:0000313" key="9">
    <source>
        <dbReference type="Proteomes" id="UP001191082"/>
    </source>
</evidence>
<dbReference type="Proteomes" id="UP001191082">
    <property type="component" value="Unassembled WGS sequence"/>
</dbReference>
<feature type="domain" description="Peptidase M48" evidence="7">
    <location>
        <begin position="65"/>
        <end position="231"/>
    </location>
</feature>
<dbReference type="Gene3D" id="3.30.2010.10">
    <property type="entry name" value="Metalloproteases ('zincins'), catalytic domain"/>
    <property type="match status" value="1"/>
</dbReference>
<dbReference type="InterPro" id="IPR051156">
    <property type="entry name" value="Mito/Outer_Membr_Metalloprot"/>
</dbReference>
<proteinExistence type="inferred from homology"/>
<gene>
    <name evidence="8" type="ORF">FGK64_15680</name>
</gene>
<keyword evidence="3 6" id="KW-0378">Hydrolase</keyword>
<name>A0ABY2X8R4_9RHOB</name>
<dbReference type="PROSITE" id="PS51257">
    <property type="entry name" value="PROKAR_LIPOPROTEIN"/>
    <property type="match status" value="1"/>
</dbReference>
<comment type="cofactor">
    <cofactor evidence="6">
        <name>Zn(2+)</name>
        <dbReference type="ChEBI" id="CHEBI:29105"/>
    </cofactor>
    <text evidence="6">Binds 1 zinc ion per subunit.</text>
</comment>
<keyword evidence="2" id="KW-0479">Metal-binding</keyword>
<sequence>MRRFLMAALCGLGLAGCDVPARVGAPGQMGQTVPGTGMTVGEAARSFADVVAAVEPVAEAECRARAPRVNCDYLIQVDADRSAPANAFQSLDSAGRPVITFTVALIASAENADELAFVMSHEAAHHIREHLARQRRNAEAGAVVFAGLATLTGGTTADVATAQRLGAAVGARSYSKEFELEADELGTVIAVRAGYNPLIGAGFFTKIPDPGDKFLGTHPPNGDRLAVVRRTAAQLGFN</sequence>
<accession>A0ABY2X8R4</accession>
<protein>
    <submittedName>
        <fullName evidence="8">Peptidase M48</fullName>
    </submittedName>
</protein>
<keyword evidence="5 6" id="KW-0482">Metalloprotease</keyword>
<keyword evidence="4 6" id="KW-0862">Zinc</keyword>
<reference evidence="8 9" key="1">
    <citation type="submission" date="2019-05" db="EMBL/GenBank/DDBJ databases">
        <title>Marivita sp. nov. isolated from sea sediment.</title>
        <authorList>
            <person name="Kim W."/>
        </authorList>
    </citation>
    <scope>NUCLEOTIDE SEQUENCE [LARGE SCALE GENOMIC DNA]</scope>
    <source>
        <strain evidence="8 9">CAU 1492</strain>
    </source>
</reference>
<comment type="similarity">
    <text evidence="6">Belongs to the peptidase M48 family.</text>
</comment>
<keyword evidence="1 6" id="KW-0645">Protease</keyword>
<dbReference type="Pfam" id="PF01435">
    <property type="entry name" value="Peptidase_M48"/>
    <property type="match status" value="1"/>
</dbReference>
<evidence type="ECO:0000256" key="6">
    <source>
        <dbReference type="RuleBase" id="RU003983"/>
    </source>
</evidence>
<dbReference type="PANTHER" id="PTHR22726:SF1">
    <property type="entry name" value="METALLOENDOPEPTIDASE OMA1, MITOCHONDRIAL"/>
    <property type="match status" value="1"/>
</dbReference>
<dbReference type="InterPro" id="IPR001915">
    <property type="entry name" value="Peptidase_M48"/>
</dbReference>
<dbReference type="CDD" id="cd07324">
    <property type="entry name" value="M48C_Oma1-like"/>
    <property type="match status" value="1"/>
</dbReference>
<keyword evidence="9" id="KW-1185">Reference proteome</keyword>
<dbReference type="RefSeq" id="WP_138864775.1">
    <property type="nucleotide sequence ID" value="NZ_VCPC01000003.1"/>
</dbReference>
<evidence type="ECO:0000256" key="2">
    <source>
        <dbReference type="ARBA" id="ARBA00022723"/>
    </source>
</evidence>
<evidence type="ECO:0000256" key="4">
    <source>
        <dbReference type="ARBA" id="ARBA00022833"/>
    </source>
</evidence>
<organism evidence="8 9">
    <name type="scientific">Arenibacterium halophilum</name>
    <dbReference type="NCBI Taxonomy" id="2583821"/>
    <lineage>
        <taxon>Bacteria</taxon>
        <taxon>Pseudomonadati</taxon>
        <taxon>Pseudomonadota</taxon>
        <taxon>Alphaproteobacteria</taxon>
        <taxon>Rhodobacterales</taxon>
        <taxon>Paracoccaceae</taxon>
        <taxon>Arenibacterium</taxon>
    </lineage>
</organism>
<comment type="caution">
    <text evidence="8">The sequence shown here is derived from an EMBL/GenBank/DDBJ whole genome shotgun (WGS) entry which is preliminary data.</text>
</comment>
<evidence type="ECO:0000313" key="8">
    <source>
        <dbReference type="EMBL" id="TMV11712.1"/>
    </source>
</evidence>
<evidence type="ECO:0000256" key="3">
    <source>
        <dbReference type="ARBA" id="ARBA00022801"/>
    </source>
</evidence>
<evidence type="ECO:0000259" key="7">
    <source>
        <dbReference type="Pfam" id="PF01435"/>
    </source>
</evidence>
<evidence type="ECO:0000256" key="1">
    <source>
        <dbReference type="ARBA" id="ARBA00022670"/>
    </source>
</evidence>
<dbReference type="PANTHER" id="PTHR22726">
    <property type="entry name" value="METALLOENDOPEPTIDASE OMA1"/>
    <property type="match status" value="1"/>
</dbReference>
<evidence type="ECO:0000256" key="5">
    <source>
        <dbReference type="ARBA" id="ARBA00023049"/>
    </source>
</evidence>